<keyword evidence="2" id="KW-1003">Cell membrane</keyword>
<dbReference type="InterPro" id="IPR000537">
    <property type="entry name" value="UbiA_prenyltransferase"/>
</dbReference>
<evidence type="ECO:0000256" key="1">
    <source>
        <dbReference type="ARBA" id="ARBA00004141"/>
    </source>
</evidence>
<evidence type="ECO:0000256" key="4">
    <source>
        <dbReference type="ARBA" id="ARBA00022989"/>
    </source>
</evidence>
<organism evidence="7 8">
    <name type="scientific">Thalassovita aquimarina</name>
    <dbReference type="NCBI Taxonomy" id="2785917"/>
    <lineage>
        <taxon>Bacteria</taxon>
        <taxon>Pseudomonadati</taxon>
        <taxon>Pseudomonadota</taxon>
        <taxon>Alphaproteobacteria</taxon>
        <taxon>Rhodobacterales</taxon>
        <taxon>Roseobacteraceae</taxon>
        <taxon>Thalassovita</taxon>
    </lineage>
</organism>
<comment type="subcellular location">
    <subcellularLocation>
        <location evidence="1">Membrane</location>
        <topology evidence="1">Multi-pass membrane protein</topology>
    </subcellularLocation>
</comment>
<evidence type="ECO:0000256" key="6">
    <source>
        <dbReference type="SAM" id="Phobius"/>
    </source>
</evidence>
<protein>
    <submittedName>
        <fullName evidence="7">UbiA family prenyltransferase</fullName>
    </submittedName>
</protein>
<dbReference type="InterPro" id="IPR023214">
    <property type="entry name" value="HAD_sf"/>
</dbReference>
<dbReference type="Proteomes" id="UP001195941">
    <property type="component" value="Unassembled WGS sequence"/>
</dbReference>
<keyword evidence="5 6" id="KW-0472">Membrane</keyword>
<keyword evidence="8" id="KW-1185">Reference proteome</keyword>
<accession>A0ABS5HRP0</accession>
<comment type="caution">
    <text evidence="7">The sequence shown here is derived from an EMBL/GenBank/DDBJ whole genome shotgun (WGS) entry which is preliminary data.</text>
</comment>
<keyword evidence="4 6" id="KW-1133">Transmembrane helix</keyword>
<dbReference type="Pfam" id="PF12710">
    <property type="entry name" value="HAD"/>
    <property type="match status" value="1"/>
</dbReference>
<dbReference type="Gene3D" id="1.10.357.140">
    <property type="entry name" value="UbiA prenyltransferase"/>
    <property type="match status" value="1"/>
</dbReference>
<feature type="transmembrane region" description="Helical" evidence="6">
    <location>
        <begin position="206"/>
        <end position="223"/>
    </location>
</feature>
<evidence type="ECO:0000256" key="3">
    <source>
        <dbReference type="ARBA" id="ARBA00022692"/>
    </source>
</evidence>
<keyword evidence="3 6" id="KW-0812">Transmembrane</keyword>
<sequence length="349" mass="36689">MNTMPDTVDPHSDPAAIPLFVDMDGTLLRTDVAQELLLRSFKSPAALCAVLSGGVSHGVSGVKRALSEKTGFRADLLPYDADVLDYVKKARRDGRRVVLATAADSKVARAVADHTGVFDDVVATEPGRNMKGAAKLAAIRDAAGPEGFEYLGDSRADLPIWRAARLRGFAAIPARARDMAGEATLLPRRRAPFWSALLRAMRPGHWALNLFVFLPILFANLYADPAGLLRTFGAFVAFSLCASAICLIGAMLDVEADRADAVRRKGPFAAGDLTPKAGGAAALLLMLAGLGTGFGVAGWVLGLVLSAYLTAALAHALWLKSSPVIGALVLVLLFALRIVAGAVAVQLLP</sequence>
<name>A0ABS5HRP0_9RHOB</name>
<dbReference type="InterPro" id="IPR036412">
    <property type="entry name" value="HAD-like_sf"/>
</dbReference>
<feature type="transmembrane region" description="Helical" evidence="6">
    <location>
        <begin position="325"/>
        <end position="348"/>
    </location>
</feature>
<gene>
    <name evidence="7" type="ORF">IT775_10700</name>
</gene>
<evidence type="ECO:0000313" key="7">
    <source>
        <dbReference type="EMBL" id="MBR9651593.1"/>
    </source>
</evidence>
<feature type="transmembrane region" description="Helical" evidence="6">
    <location>
        <begin position="229"/>
        <end position="252"/>
    </location>
</feature>
<evidence type="ECO:0000256" key="5">
    <source>
        <dbReference type="ARBA" id="ARBA00023136"/>
    </source>
</evidence>
<evidence type="ECO:0000256" key="2">
    <source>
        <dbReference type="ARBA" id="ARBA00022475"/>
    </source>
</evidence>
<dbReference type="SUPFAM" id="SSF56784">
    <property type="entry name" value="HAD-like"/>
    <property type="match status" value="1"/>
</dbReference>
<proteinExistence type="predicted"/>
<reference evidence="7 8" key="1">
    <citation type="journal article" date="2021" name="Arch. Microbiol.">
        <title>Thalassobius aquimarinus sp. nov., isolated from the Sea of Japan seashore.</title>
        <authorList>
            <person name="Kurilenko V.V."/>
            <person name="Romanenko L.A."/>
            <person name="Chernysheva N.Y."/>
            <person name="Velansky P.V."/>
            <person name="Tekutyeva L.A."/>
            <person name="Isaeva M.P."/>
            <person name="Mikhailov V.V."/>
        </authorList>
    </citation>
    <scope>NUCLEOTIDE SEQUENCE [LARGE SCALE GENOMIC DNA]</scope>
    <source>
        <strain evidence="7 8">KMM 8518</strain>
    </source>
</reference>
<dbReference type="EMBL" id="JADMKU010000008">
    <property type="protein sequence ID" value="MBR9651593.1"/>
    <property type="molecule type" value="Genomic_DNA"/>
</dbReference>
<evidence type="ECO:0000313" key="8">
    <source>
        <dbReference type="Proteomes" id="UP001195941"/>
    </source>
</evidence>
<dbReference type="Pfam" id="PF01040">
    <property type="entry name" value="UbiA"/>
    <property type="match status" value="1"/>
</dbReference>
<dbReference type="Gene3D" id="3.40.50.1000">
    <property type="entry name" value="HAD superfamily/HAD-like"/>
    <property type="match status" value="1"/>
</dbReference>
<dbReference type="InterPro" id="IPR044878">
    <property type="entry name" value="UbiA_sf"/>
</dbReference>